<gene>
    <name evidence="2" type="ORF">BQ4739_LOCUS3785</name>
</gene>
<feature type="region of interest" description="Disordered" evidence="1">
    <location>
        <begin position="471"/>
        <end position="496"/>
    </location>
</feature>
<organism evidence="2 3">
    <name type="scientific">Tetradesmus obliquus</name>
    <name type="common">Green alga</name>
    <name type="synonym">Acutodesmus obliquus</name>
    <dbReference type="NCBI Taxonomy" id="3088"/>
    <lineage>
        <taxon>Eukaryota</taxon>
        <taxon>Viridiplantae</taxon>
        <taxon>Chlorophyta</taxon>
        <taxon>core chlorophytes</taxon>
        <taxon>Chlorophyceae</taxon>
        <taxon>CS clade</taxon>
        <taxon>Sphaeropleales</taxon>
        <taxon>Scenedesmaceae</taxon>
        <taxon>Tetradesmus</taxon>
    </lineage>
</organism>
<feature type="compositionally biased region" description="Low complexity" evidence="1">
    <location>
        <begin position="60"/>
        <end position="75"/>
    </location>
</feature>
<feature type="region of interest" description="Disordered" evidence="1">
    <location>
        <begin position="132"/>
        <end position="157"/>
    </location>
</feature>
<feature type="region of interest" description="Disordered" evidence="1">
    <location>
        <begin position="585"/>
        <end position="639"/>
    </location>
</feature>
<feature type="region of interest" description="Disordered" evidence="1">
    <location>
        <begin position="1"/>
        <end position="75"/>
    </location>
</feature>
<dbReference type="PANTHER" id="PTHR36354">
    <property type="entry name" value="IMPORT INNER MEMBRANE TRANSLOCASE SUBUNIT"/>
    <property type="match status" value="1"/>
</dbReference>
<feature type="compositionally biased region" description="Low complexity" evidence="1">
    <location>
        <begin position="593"/>
        <end position="639"/>
    </location>
</feature>
<sequence>MCSSESSNSLLQAAAAAAGQQSSTSSKQHTPNSSCNVHAQQHPASAHERRWQLQEHQHWQQHQQQQQQQQQQRQRQQHKQWQTSLQACAQLCMHSGLRGSTTSRAALHRLHSSSSSSSMLGGGCLYRSVSSSSSSSSSSTGTTSAPPAGSSSAQAAAERAQSADAAAGAAVARIATKLRLPPVVVATANSTACMAAKASRAGAKQVAKLVKLVQQTSVLQAASLQLSSTWQSHSTAITSLAAAAATAGLYHLTYSAAAHFVDMTAPGVAFGCVGASAAAVAGLGLYVRSGFMVDPERVYQVAMRKLTQHAGLQEVMGAPLAGSPMRVQLVTRGSWFIQETLLLQRRAPRIHMLFPLSGPLQSGVVSLQAKKLPGGKYAFKSLLVELPSKALKGAEGTAAAAAAAQQATAAQERSSSKPAASTSSSGSEDSSSSKPGGAAVSAAAAADAAAAAGAAPARVYIVGAPKAASSSSSLQQAGTNNTSSSSSSSSSVRAAMSSQEPAAQALLEQLKQPLVFALQQNLVVYEAEDELEAELGYNTVLELDPTQLTLWDRALQGGCVVVRGGVHWSKVAGCEAVKLARGSMQALREPKGSSSSSSSSSSKPGAQSEAAAATTGAGAAPASSSSSSSSGVAGAAEKA</sequence>
<evidence type="ECO:0000256" key="1">
    <source>
        <dbReference type="SAM" id="MobiDB-lite"/>
    </source>
</evidence>
<feature type="compositionally biased region" description="Low complexity" evidence="1">
    <location>
        <begin position="1"/>
        <end position="28"/>
    </location>
</feature>
<protein>
    <submittedName>
        <fullName evidence="2">Uncharacterized protein</fullName>
    </submittedName>
</protein>
<name>A0A383VER8_TETOB</name>
<accession>A0A383VER8</accession>
<evidence type="ECO:0000313" key="3">
    <source>
        <dbReference type="Proteomes" id="UP000256970"/>
    </source>
</evidence>
<dbReference type="Proteomes" id="UP000256970">
    <property type="component" value="Unassembled WGS sequence"/>
</dbReference>
<keyword evidence="3" id="KW-1185">Reference proteome</keyword>
<dbReference type="EMBL" id="FNXT01000294">
    <property type="protein sequence ID" value="SZX63232.1"/>
    <property type="molecule type" value="Genomic_DNA"/>
</dbReference>
<proteinExistence type="predicted"/>
<feature type="compositionally biased region" description="Polar residues" evidence="1">
    <location>
        <begin position="29"/>
        <end position="43"/>
    </location>
</feature>
<feature type="region of interest" description="Disordered" evidence="1">
    <location>
        <begin position="409"/>
        <end position="437"/>
    </location>
</feature>
<dbReference type="PANTHER" id="PTHR36354:SF2">
    <property type="entry name" value="IMPORT INNER MEMBRANE TRANSLOCASE SUBUNIT"/>
    <property type="match status" value="1"/>
</dbReference>
<dbReference type="AlphaFoldDB" id="A0A383VER8"/>
<evidence type="ECO:0000313" key="2">
    <source>
        <dbReference type="EMBL" id="SZX63232.1"/>
    </source>
</evidence>
<reference evidence="2 3" key="1">
    <citation type="submission" date="2016-10" db="EMBL/GenBank/DDBJ databases">
        <authorList>
            <person name="Cai Z."/>
        </authorList>
    </citation>
    <scope>NUCLEOTIDE SEQUENCE [LARGE SCALE GENOMIC DNA]</scope>
</reference>
<feature type="compositionally biased region" description="Basic and acidic residues" evidence="1">
    <location>
        <begin position="45"/>
        <end position="58"/>
    </location>
</feature>